<gene>
    <name evidence="1" type="ORF">CJ235_01635</name>
</gene>
<dbReference type="InterPro" id="IPR038218">
    <property type="entry name" value="YuzD-like_sp"/>
</dbReference>
<proteinExistence type="predicted"/>
<dbReference type="Proteomes" id="UP000235748">
    <property type="component" value="Unassembled WGS sequence"/>
</dbReference>
<dbReference type="KEGG" id="spet:CEP67_11530"/>
<dbReference type="EMBL" id="PNGG01000001">
    <property type="protein sequence ID" value="PMC20401.1"/>
    <property type="molecule type" value="Genomic_DNA"/>
</dbReference>
<dbReference type="Pfam" id="PF07315">
    <property type="entry name" value="DUF1462"/>
    <property type="match status" value="1"/>
</dbReference>
<accession>A0A1Z3U3M9</accession>
<reference evidence="1 2" key="1">
    <citation type="submission" date="2017-09" db="EMBL/GenBank/DDBJ databases">
        <title>Bacterial strain isolated from the female urinary microbiota.</title>
        <authorList>
            <person name="Thomas-White K."/>
            <person name="Kumar N."/>
            <person name="Forster S."/>
            <person name="Putonti C."/>
            <person name="Lawley T."/>
            <person name="Wolfe A.J."/>
        </authorList>
    </citation>
    <scope>NUCLEOTIDE SEQUENCE [LARGE SCALE GENOMIC DNA]</scope>
    <source>
        <strain evidence="1 2">UMB0834</strain>
    </source>
</reference>
<sequence length="111" mass="13080">MNKVSVVVYGADVVCASCVNAPTSKNTYDWLQPLLQRKYPDIQFEFTYIDIERDTENLSDHDQHYIEQIQDEELFYPLVTMNDEYVADGYIQLKDIKRFMKARFPEAAQED</sequence>
<evidence type="ECO:0000313" key="2">
    <source>
        <dbReference type="Proteomes" id="UP000235748"/>
    </source>
</evidence>
<organism evidence="1 2">
    <name type="scientific">Staphylococcus pettenkoferi</name>
    <dbReference type="NCBI Taxonomy" id="170573"/>
    <lineage>
        <taxon>Bacteria</taxon>
        <taxon>Bacillati</taxon>
        <taxon>Bacillota</taxon>
        <taxon>Bacilli</taxon>
        <taxon>Bacillales</taxon>
        <taxon>Staphylococcaceae</taxon>
        <taxon>Staphylococcus</taxon>
    </lineage>
</organism>
<dbReference type="AlphaFoldDB" id="A0A1Z3U3M9"/>
<dbReference type="Gene3D" id="3.40.30.30">
    <property type="entry name" value="Hypothetical protein sa0798"/>
    <property type="match status" value="1"/>
</dbReference>
<protein>
    <submittedName>
        <fullName evidence="1">DUF1462 domain-containing protein</fullName>
    </submittedName>
</protein>
<dbReference type="PIRSF" id="PIRSF010603">
    <property type="entry name" value="UCP010603"/>
    <property type="match status" value="1"/>
</dbReference>
<dbReference type="RefSeq" id="WP_002472228.1">
    <property type="nucleotide sequence ID" value="NZ_CP022096.2"/>
</dbReference>
<comment type="caution">
    <text evidence="1">The sequence shown here is derived from an EMBL/GenBank/DDBJ whole genome shotgun (WGS) entry which is preliminary data.</text>
</comment>
<name>A0A1Z3U3M9_9STAP</name>
<dbReference type="InterPro" id="IPR036249">
    <property type="entry name" value="Thioredoxin-like_sf"/>
</dbReference>
<dbReference type="InterPro" id="IPR009190">
    <property type="entry name" value="DUF1462"/>
</dbReference>
<dbReference type="GeneID" id="42044466"/>
<dbReference type="STRING" id="170573.GCA_001076995_01884"/>
<dbReference type="SUPFAM" id="SSF52833">
    <property type="entry name" value="Thioredoxin-like"/>
    <property type="match status" value="1"/>
</dbReference>
<evidence type="ECO:0000313" key="1">
    <source>
        <dbReference type="EMBL" id="PMC20401.1"/>
    </source>
</evidence>